<dbReference type="PANTHER" id="PTHR12276:SF45">
    <property type="entry name" value="CLATHRIN INTERACTOR 1"/>
    <property type="match status" value="1"/>
</dbReference>
<gene>
    <name evidence="8" type="ORF">HHK36_025591</name>
</gene>
<evidence type="ECO:0000256" key="6">
    <source>
        <dbReference type="SAM" id="MobiDB-lite"/>
    </source>
</evidence>
<dbReference type="FunFam" id="1.25.40.90:FF:000006">
    <property type="entry name" value="Clathrin interactor 1"/>
    <property type="match status" value="1"/>
</dbReference>
<dbReference type="GO" id="GO:0005794">
    <property type="term" value="C:Golgi apparatus"/>
    <property type="evidence" value="ECO:0007669"/>
    <property type="project" value="UniProtKB-SubCell"/>
</dbReference>
<proteinExistence type="inferred from homology"/>
<dbReference type="CDD" id="cd03571">
    <property type="entry name" value="ENTH"/>
    <property type="match status" value="1"/>
</dbReference>
<accession>A0A834YJ05</accession>
<evidence type="ECO:0000256" key="2">
    <source>
        <dbReference type="ARBA" id="ARBA00004555"/>
    </source>
</evidence>
<evidence type="ECO:0000256" key="4">
    <source>
        <dbReference type="ARBA" id="ARBA00023034"/>
    </source>
</evidence>
<dbReference type="Proteomes" id="UP000655225">
    <property type="component" value="Unassembled WGS sequence"/>
</dbReference>
<protein>
    <recommendedName>
        <fullName evidence="7">ENTH domain-containing protein</fullName>
    </recommendedName>
</protein>
<comment type="subcellular location">
    <subcellularLocation>
        <location evidence="1">Cytoplasmic vesicle</location>
        <location evidence="1">Clathrin-coated vesicle</location>
    </subcellularLocation>
    <subcellularLocation>
        <location evidence="2">Golgi apparatus</location>
    </subcellularLocation>
</comment>
<dbReference type="GO" id="GO:0030125">
    <property type="term" value="C:clathrin vesicle coat"/>
    <property type="evidence" value="ECO:0007669"/>
    <property type="project" value="TreeGrafter"/>
</dbReference>
<sequence>MDFMKVIDQTVREIKREVNLKVLKIPEIEQKVLDATSNEPWGPHGSALAEIAQATKKFTECQMVMNVLWTRLIDTGRDWRHVYKVALLFLSFSMLSISSNQALAVVEYLVANRSERAIDDIIEHTFQISSLSGFEYVEPNGKDMGLNVRKKVETIVGLLNDKYKYKEFEIKLLQTVRSMFILRVHWTFNSSSGITYKSSSASYDSSSFQSNDRYKGPSSTKEGDMFKNSYKDRNRSGEEEFSKDYSSVSSQKAVSENQGKKRTTHYGRLAKERISKTTLQSLFSEPLITGLSVEAKNAPIYVEMLCRLVLQGHQQRQIILMITMVLLRISQSSSAPPNNPEDDFDDFNPRGTSTTGSAAASFNQVDFFGESLVGNLIDAPASIPAEVTSENSNTAEVDLFADATLVSVSSHVETAAGSQTQANADLFASHPIFPSAFSSTVDFLAALDPVPQTDTKSSNSDKINSNATDLFTAVPLNRMDQTCLVHSLLIVIHQEGISSRYWNCWWAKLWMIRKRDLPPQLTWEDPWLQFQVLVDTGLLLQQQWVQMPSQILANNNSLAASKNDFFTFFFSFSLLIFFLI</sequence>
<dbReference type="EMBL" id="JABCRI010000019">
    <property type="protein sequence ID" value="KAF8388910.1"/>
    <property type="molecule type" value="Genomic_DNA"/>
</dbReference>
<dbReference type="SMART" id="SM00273">
    <property type="entry name" value="ENTH"/>
    <property type="match status" value="1"/>
</dbReference>
<comment type="similarity">
    <text evidence="3">Belongs to the epsin family.</text>
</comment>
<dbReference type="InterPro" id="IPR008942">
    <property type="entry name" value="ENTH_VHS"/>
</dbReference>
<dbReference type="SUPFAM" id="SSF48464">
    <property type="entry name" value="ENTH/VHS domain"/>
    <property type="match status" value="1"/>
</dbReference>
<dbReference type="GO" id="GO:0005543">
    <property type="term" value="F:phospholipid binding"/>
    <property type="evidence" value="ECO:0007669"/>
    <property type="project" value="TreeGrafter"/>
</dbReference>
<dbReference type="OrthoDB" id="4033880at2759"/>
<evidence type="ECO:0000256" key="5">
    <source>
        <dbReference type="ARBA" id="ARBA00023329"/>
    </source>
</evidence>
<feature type="compositionally biased region" description="Polar residues" evidence="6">
    <location>
        <begin position="244"/>
        <end position="257"/>
    </location>
</feature>
<evidence type="ECO:0000256" key="1">
    <source>
        <dbReference type="ARBA" id="ARBA00004132"/>
    </source>
</evidence>
<feature type="domain" description="ENTH" evidence="7">
    <location>
        <begin position="20"/>
        <end position="169"/>
    </location>
</feature>
<feature type="region of interest" description="Disordered" evidence="6">
    <location>
        <begin position="332"/>
        <end position="352"/>
    </location>
</feature>
<comment type="caution">
    <text evidence="8">The sequence shown here is derived from an EMBL/GenBank/DDBJ whole genome shotgun (WGS) entry which is preliminary data.</text>
</comment>
<dbReference type="GO" id="GO:0030276">
    <property type="term" value="F:clathrin binding"/>
    <property type="evidence" value="ECO:0007669"/>
    <property type="project" value="TreeGrafter"/>
</dbReference>
<evidence type="ECO:0000313" key="8">
    <source>
        <dbReference type="EMBL" id="KAF8388910.1"/>
    </source>
</evidence>
<reference evidence="8 9" key="1">
    <citation type="submission" date="2020-04" db="EMBL/GenBank/DDBJ databases">
        <title>Plant Genome Project.</title>
        <authorList>
            <person name="Zhang R.-G."/>
        </authorList>
    </citation>
    <scope>NUCLEOTIDE SEQUENCE [LARGE SCALE GENOMIC DNA]</scope>
    <source>
        <strain evidence="8">YNK0</strain>
        <tissue evidence="8">Leaf</tissue>
    </source>
</reference>
<dbReference type="GO" id="GO:0006897">
    <property type="term" value="P:endocytosis"/>
    <property type="evidence" value="ECO:0007669"/>
    <property type="project" value="TreeGrafter"/>
</dbReference>
<name>A0A834YJ05_TETSI</name>
<dbReference type="GO" id="GO:0005768">
    <property type="term" value="C:endosome"/>
    <property type="evidence" value="ECO:0007669"/>
    <property type="project" value="TreeGrafter"/>
</dbReference>
<keyword evidence="9" id="KW-1185">Reference proteome</keyword>
<dbReference type="AlphaFoldDB" id="A0A834YJ05"/>
<evidence type="ECO:0000313" key="9">
    <source>
        <dbReference type="Proteomes" id="UP000655225"/>
    </source>
</evidence>
<feature type="compositionally biased region" description="Low complexity" evidence="6">
    <location>
        <begin position="200"/>
        <end position="210"/>
    </location>
</feature>
<evidence type="ECO:0000256" key="3">
    <source>
        <dbReference type="ARBA" id="ARBA00010130"/>
    </source>
</evidence>
<feature type="region of interest" description="Disordered" evidence="6">
    <location>
        <begin position="200"/>
        <end position="265"/>
    </location>
</feature>
<dbReference type="GO" id="GO:0005886">
    <property type="term" value="C:plasma membrane"/>
    <property type="evidence" value="ECO:0007669"/>
    <property type="project" value="TreeGrafter"/>
</dbReference>
<evidence type="ECO:0000259" key="7">
    <source>
        <dbReference type="PROSITE" id="PS50942"/>
    </source>
</evidence>
<keyword evidence="5" id="KW-0968">Cytoplasmic vesicle</keyword>
<feature type="compositionally biased region" description="Basic and acidic residues" evidence="6">
    <location>
        <begin position="221"/>
        <end position="243"/>
    </location>
</feature>
<organism evidence="8 9">
    <name type="scientific">Tetracentron sinense</name>
    <name type="common">Spur-leaf</name>
    <dbReference type="NCBI Taxonomy" id="13715"/>
    <lineage>
        <taxon>Eukaryota</taxon>
        <taxon>Viridiplantae</taxon>
        <taxon>Streptophyta</taxon>
        <taxon>Embryophyta</taxon>
        <taxon>Tracheophyta</taxon>
        <taxon>Spermatophyta</taxon>
        <taxon>Magnoliopsida</taxon>
        <taxon>Trochodendrales</taxon>
        <taxon>Trochodendraceae</taxon>
        <taxon>Tetracentron</taxon>
    </lineage>
</organism>
<dbReference type="PANTHER" id="PTHR12276">
    <property type="entry name" value="EPSIN/ENT-RELATED"/>
    <property type="match status" value="1"/>
</dbReference>
<dbReference type="Gene3D" id="1.25.40.90">
    <property type="match status" value="1"/>
</dbReference>
<dbReference type="Pfam" id="PF01417">
    <property type="entry name" value="ENTH"/>
    <property type="match status" value="1"/>
</dbReference>
<keyword evidence="4" id="KW-0333">Golgi apparatus</keyword>
<dbReference type="InterPro" id="IPR013809">
    <property type="entry name" value="ENTH"/>
</dbReference>
<dbReference type="PROSITE" id="PS50942">
    <property type="entry name" value="ENTH"/>
    <property type="match status" value="1"/>
</dbReference>